<dbReference type="Proteomes" id="UP000006643">
    <property type="component" value="Unassembled WGS sequence"/>
</dbReference>
<evidence type="ECO:0000313" key="1">
    <source>
        <dbReference type="EMBL" id="EEY62426.1"/>
    </source>
</evidence>
<protein>
    <recommendedName>
        <fullName evidence="3">PiggyBac transposable element-derived protein domain-containing protein</fullName>
    </recommendedName>
</protein>
<dbReference type="OMA" id="AQQTHER"/>
<dbReference type="EMBL" id="DS028150">
    <property type="protein sequence ID" value="EEY62426.1"/>
    <property type="molecule type" value="Genomic_DNA"/>
</dbReference>
<reference evidence="2" key="1">
    <citation type="journal article" date="2009" name="Nature">
        <title>Genome sequence and analysis of the Irish potato famine pathogen Phytophthora infestans.</title>
        <authorList>
            <consortium name="The Broad Institute Genome Sequencing Platform"/>
            <person name="Haas B.J."/>
            <person name="Kamoun S."/>
            <person name="Zody M.C."/>
            <person name="Jiang R.H."/>
            <person name="Handsaker R.E."/>
            <person name="Cano L.M."/>
            <person name="Grabherr M."/>
            <person name="Kodira C.D."/>
            <person name="Raffaele S."/>
            <person name="Torto-Alalibo T."/>
            <person name="Bozkurt T.O."/>
            <person name="Ah-Fong A.M."/>
            <person name="Alvarado L."/>
            <person name="Anderson V.L."/>
            <person name="Armstrong M.R."/>
            <person name="Avrova A."/>
            <person name="Baxter L."/>
            <person name="Beynon J."/>
            <person name="Boevink P.C."/>
            <person name="Bollmann S.R."/>
            <person name="Bos J.I."/>
            <person name="Bulone V."/>
            <person name="Cai G."/>
            <person name="Cakir C."/>
            <person name="Carrington J.C."/>
            <person name="Chawner M."/>
            <person name="Conti L."/>
            <person name="Costanzo S."/>
            <person name="Ewan R."/>
            <person name="Fahlgren N."/>
            <person name="Fischbach M.A."/>
            <person name="Fugelstad J."/>
            <person name="Gilroy E.M."/>
            <person name="Gnerre S."/>
            <person name="Green P.J."/>
            <person name="Grenville-Briggs L.J."/>
            <person name="Griffith J."/>
            <person name="Grunwald N.J."/>
            <person name="Horn K."/>
            <person name="Horner N.R."/>
            <person name="Hu C.H."/>
            <person name="Huitema E."/>
            <person name="Jeong D.H."/>
            <person name="Jones A.M."/>
            <person name="Jones J.D."/>
            <person name="Jones R.W."/>
            <person name="Karlsson E.K."/>
            <person name="Kunjeti S.G."/>
            <person name="Lamour K."/>
            <person name="Liu Z."/>
            <person name="Ma L."/>
            <person name="Maclean D."/>
            <person name="Chibucos M.C."/>
            <person name="McDonald H."/>
            <person name="McWalters J."/>
            <person name="Meijer H.J."/>
            <person name="Morgan W."/>
            <person name="Morris P.F."/>
            <person name="Munro C.A."/>
            <person name="O'Neill K."/>
            <person name="Ospina-Giraldo M."/>
            <person name="Pinzon A."/>
            <person name="Pritchard L."/>
            <person name="Ramsahoye B."/>
            <person name="Ren Q."/>
            <person name="Restrepo S."/>
            <person name="Roy S."/>
            <person name="Sadanandom A."/>
            <person name="Savidor A."/>
            <person name="Schornack S."/>
            <person name="Schwartz D.C."/>
            <person name="Schumann U.D."/>
            <person name="Schwessinger B."/>
            <person name="Seyer L."/>
            <person name="Sharpe T."/>
            <person name="Silvar C."/>
            <person name="Song J."/>
            <person name="Studholme D.J."/>
            <person name="Sykes S."/>
            <person name="Thines M."/>
            <person name="van de Vondervoort P.J."/>
            <person name="Phuntumart V."/>
            <person name="Wawra S."/>
            <person name="Weide R."/>
            <person name="Win J."/>
            <person name="Young C."/>
            <person name="Zhou S."/>
            <person name="Fry W."/>
            <person name="Meyers B.C."/>
            <person name="van West P."/>
            <person name="Ristaino J."/>
            <person name="Govers F."/>
            <person name="Birch P.R."/>
            <person name="Whisson S.C."/>
            <person name="Judelson H.S."/>
            <person name="Nusbaum C."/>
        </authorList>
    </citation>
    <scope>NUCLEOTIDE SEQUENCE [LARGE SCALE GENOMIC DNA]</scope>
    <source>
        <strain evidence="2">T30-4</strain>
    </source>
</reference>
<dbReference type="eggNOG" id="ENOG502RY1K">
    <property type="taxonomic scope" value="Eukaryota"/>
</dbReference>
<accession>D0NP84</accession>
<keyword evidence="2" id="KW-1185">Reference proteome</keyword>
<dbReference type="InParanoid" id="D0NP84"/>
<evidence type="ECO:0000313" key="2">
    <source>
        <dbReference type="Proteomes" id="UP000006643"/>
    </source>
</evidence>
<dbReference type="RefSeq" id="XP_002899062.1">
    <property type="nucleotide sequence ID" value="XM_002899016.1"/>
</dbReference>
<gene>
    <name evidence="1" type="ORF">PITG_14877</name>
</gene>
<evidence type="ECO:0008006" key="3">
    <source>
        <dbReference type="Google" id="ProtNLM"/>
    </source>
</evidence>
<dbReference type="KEGG" id="pif:PITG_14877"/>
<dbReference type="AlphaFoldDB" id="D0NP84"/>
<dbReference type="OrthoDB" id="125160at2759"/>
<dbReference type="HOGENOM" id="CLU_1024743_0_0_1"/>
<proteinExistence type="predicted"/>
<dbReference type="GeneID" id="9467988"/>
<organism evidence="1 2">
    <name type="scientific">Phytophthora infestans (strain T30-4)</name>
    <name type="common">Potato late blight agent</name>
    <dbReference type="NCBI Taxonomy" id="403677"/>
    <lineage>
        <taxon>Eukaryota</taxon>
        <taxon>Sar</taxon>
        <taxon>Stramenopiles</taxon>
        <taxon>Oomycota</taxon>
        <taxon>Peronosporomycetes</taxon>
        <taxon>Peronosporales</taxon>
        <taxon>Peronosporaceae</taxon>
        <taxon>Phytophthora</taxon>
    </lineage>
</organism>
<name>D0NP84_PHYIT</name>
<dbReference type="VEuPathDB" id="FungiDB:PITG_14877"/>
<sequence>MTDWIDPKEFKRLWSSLVKAGWRTRRASGLGSDHTYVKAGVKGNLRQAKVGIDYFIEEEATVAASTVVATEQAVTVGALIMAATEQEACDRDDDEPGLDKFDRDYFMEAFRAENLFGPVDVDDVNIGDESFLCSAESDDEDSVFDEHEIDDEEYVDDVESDPEFEDASQNLRQNMREIRELASSGWEIYDQGNCAIAQQTHERQLAAQAKDPKKSVEDIIDKLERQKPIREHNILHVIGLLVARTLCGHKDGLSKHWTISEEVAVPLGTFKR</sequence>